<dbReference type="InterPro" id="IPR012340">
    <property type="entry name" value="NA-bd_OB-fold"/>
</dbReference>
<organism evidence="6 7">
    <name type="scientific">Fulvitalea axinellae</name>
    <dbReference type="NCBI Taxonomy" id="1182444"/>
    <lineage>
        <taxon>Bacteria</taxon>
        <taxon>Pseudomonadati</taxon>
        <taxon>Bacteroidota</taxon>
        <taxon>Cytophagia</taxon>
        <taxon>Cytophagales</taxon>
        <taxon>Persicobacteraceae</taxon>
        <taxon>Fulvitalea</taxon>
    </lineage>
</organism>
<dbReference type="AlphaFoldDB" id="A0AAU9CJ28"/>
<dbReference type="RefSeq" id="WP_338391684.1">
    <property type="nucleotide sequence ID" value="NZ_AP025314.1"/>
</dbReference>
<dbReference type="Pfam" id="PF11967">
    <property type="entry name" value="RecO_N"/>
    <property type="match status" value="1"/>
</dbReference>
<dbReference type="Proteomes" id="UP001348817">
    <property type="component" value="Chromosome"/>
</dbReference>
<feature type="domain" description="DNA replication/recombination mediator RecO N-terminal" evidence="5">
    <location>
        <begin position="1"/>
        <end position="81"/>
    </location>
</feature>
<dbReference type="Pfam" id="PF02565">
    <property type="entry name" value="RecO_C"/>
    <property type="match status" value="1"/>
</dbReference>
<protein>
    <recommendedName>
        <fullName evidence="4">DNA repair protein RecO</fullName>
    </recommendedName>
    <alternativeName>
        <fullName evidence="4">Recombination protein O</fullName>
    </alternativeName>
</protein>
<evidence type="ECO:0000256" key="1">
    <source>
        <dbReference type="ARBA" id="ARBA00022763"/>
    </source>
</evidence>
<sequence length="230" mass="26724">MLHPTKGIVLNFIKFKESSIIVRIYTDAFGLQSYIVNGVRSKRSKGKIALFQPLTLLDMVVYKKNNSDIQRISEYRCAEPYHTLPFDIAKSGIAMFLTECLARCIREEKEQHDLFEFLYHSFLTLDHLEGSIANFHLQFLLKFGRYLGFALRSTDDLLTQTEVYLKTDTLSPQNRQNVEKLINSGYGDPVPMNVESRRKILDLILKFYQLHVENFGELKSLQVLETVLHR</sequence>
<gene>
    <name evidence="4 6" type="primary">recO</name>
    <name evidence="6" type="ORF">FUAX_25400</name>
</gene>
<comment type="function">
    <text evidence="4">Involved in DNA repair and RecF pathway recombination.</text>
</comment>
<dbReference type="InterPro" id="IPR022572">
    <property type="entry name" value="DNA_rep/recomb_RecO_N"/>
</dbReference>
<evidence type="ECO:0000256" key="4">
    <source>
        <dbReference type="HAMAP-Rule" id="MF_00201"/>
    </source>
</evidence>
<dbReference type="KEGG" id="fax:FUAX_25400"/>
<dbReference type="EMBL" id="AP025314">
    <property type="protein sequence ID" value="BDD10108.1"/>
    <property type="molecule type" value="Genomic_DNA"/>
</dbReference>
<dbReference type="PANTHER" id="PTHR33991">
    <property type="entry name" value="DNA REPAIR PROTEIN RECO"/>
    <property type="match status" value="1"/>
</dbReference>
<keyword evidence="3 4" id="KW-0234">DNA repair</keyword>
<evidence type="ECO:0000256" key="3">
    <source>
        <dbReference type="ARBA" id="ARBA00023204"/>
    </source>
</evidence>
<dbReference type="GO" id="GO:0006310">
    <property type="term" value="P:DNA recombination"/>
    <property type="evidence" value="ECO:0007669"/>
    <property type="project" value="UniProtKB-UniRule"/>
</dbReference>
<dbReference type="InterPro" id="IPR037278">
    <property type="entry name" value="ARFGAP/RecO"/>
</dbReference>
<dbReference type="HAMAP" id="MF_00201">
    <property type="entry name" value="RecO"/>
    <property type="match status" value="1"/>
</dbReference>
<evidence type="ECO:0000259" key="5">
    <source>
        <dbReference type="Pfam" id="PF11967"/>
    </source>
</evidence>
<evidence type="ECO:0000256" key="2">
    <source>
        <dbReference type="ARBA" id="ARBA00023172"/>
    </source>
</evidence>
<keyword evidence="1 4" id="KW-0227">DNA damage</keyword>
<evidence type="ECO:0000313" key="7">
    <source>
        <dbReference type="Proteomes" id="UP001348817"/>
    </source>
</evidence>
<proteinExistence type="inferred from homology"/>
<reference evidence="6 7" key="1">
    <citation type="submission" date="2021-12" db="EMBL/GenBank/DDBJ databases">
        <title>Genome sequencing of bacteria with rrn-lacking chromosome and rrn-plasmid.</title>
        <authorList>
            <person name="Anda M."/>
            <person name="Iwasaki W."/>
        </authorList>
    </citation>
    <scope>NUCLEOTIDE SEQUENCE [LARGE SCALE GENOMIC DNA]</scope>
    <source>
        <strain evidence="6 7">DSM 100852</strain>
    </source>
</reference>
<keyword evidence="7" id="KW-1185">Reference proteome</keyword>
<dbReference type="GO" id="GO:0043590">
    <property type="term" value="C:bacterial nucleoid"/>
    <property type="evidence" value="ECO:0007669"/>
    <property type="project" value="TreeGrafter"/>
</dbReference>
<accession>A0AAU9CJ28</accession>
<evidence type="ECO:0000313" key="6">
    <source>
        <dbReference type="EMBL" id="BDD10108.1"/>
    </source>
</evidence>
<dbReference type="Gene3D" id="2.40.50.140">
    <property type="entry name" value="Nucleic acid-binding proteins"/>
    <property type="match status" value="1"/>
</dbReference>
<dbReference type="NCBIfam" id="TIGR00613">
    <property type="entry name" value="reco"/>
    <property type="match status" value="1"/>
</dbReference>
<name>A0AAU9CJ28_9BACT</name>
<comment type="similarity">
    <text evidence="4">Belongs to the RecO family.</text>
</comment>
<dbReference type="PANTHER" id="PTHR33991:SF1">
    <property type="entry name" value="DNA REPAIR PROTEIN RECO"/>
    <property type="match status" value="1"/>
</dbReference>
<keyword evidence="2 4" id="KW-0233">DNA recombination</keyword>
<dbReference type="SUPFAM" id="SSF50249">
    <property type="entry name" value="Nucleic acid-binding proteins"/>
    <property type="match status" value="1"/>
</dbReference>
<dbReference type="InterPro" id="IPR003717">
    <property type="entry name" value="RecO"/>
</dbReference>
<dbReference type="GO" id="GO:0006302">
    <property type="term" value="P:double-strand break repair"/>
    <property type="evidence" value="ECO:0007669"/>
    <property type="project" value="TreeGrafter"/>
</dbReference>
<dbReference type="SUPFAM" id="SSF57863">
    <property type="entry name" value="ArfGap/RecO-like zinc finger"/>
    <property type="match status" value="1"/>
</dbReference>